<feature type="compositionally biased region" description="Basic and acidic residues" evidence="1">
    <location>
        <begin position="463"/>
        <end position="473"/>
    </location>
</feature>
<feature type="region of interest" description="Disordered" evidence="1">
    <location>
        <begin position="317"/>
        <end position="408"/>
    </location>
</feature>
<feature type="compositionally biased region" description="Polar residues" evidence="1">
    <location>
        <begin position="11"/>
        <end position="20"/>
    </location>
</feature>
<feature type="region of interest" description="Disordered" evidence="1">
    <location>
        <begin position="98"/>
        <end position="128"/>
    </location>
</feature>
<feature type="region of interest" description="Disordered" evidence="1">
    <location>
        <begin position="258"/>
        <end position="291"/>
    </location>
</feature>
<evidence type="ECO:0000313" key="3">
    <source>
        <dbReference type="Proteomes" id="UP000663853"/>
    </source>
</evidence>
<feature type="compositionally biased region" description="Low complexity" evidence="1">
    <location>
        <begin position="117"/>
        <end position="126"/>
    </location>
</feature>
<feature type="compositionally biased region" description="Pro residues" evidence="1">
    <location>
        <begin position="358"/>
        <end position="375"/>
    </location>
</feature>
<feature type="region of interest" description="Disordered" evidence="1">
    <location>
        <begin position="147"/>
        <end position="172"/>
    </location>
</feature>
<accession>A0A8H3D1E0</accession>
<feature type="compositionally biased region" description="Low complexity" evidence="1">
    <location>
        <begin position="492"/>
        <end position="502"/>
    </location>
</feature>
<reference evidence="2" key="1">
    <citation type="submission" date="2021-01" db="EMBL/GenBank/DDBJ databases">
        <authorList>
            <person name="Kaushik A."/>
        </authorList>
    </citation>
    <scope>NUCLEOTIDE SEQUENCE</scope>
    <source>
        <strain evidence="2">AG6-10EEA</strain>
    </source>
</reference>
<comment type="caution">
    <text evidence="2">The sequence shown here is derived from an EMBL/GenBank/DDBJ whole genome shotgun (WGS) entry which is preliminary data.</text>
</comment>
<evidence type="ECO:0000313" key="2">
    <source>
        <dbReference type="EMBL" id="CAE6505417.1"/>
    </source>
</evidence>
<feature type="compositionally biased region" description="Polar residues" evidence="1">
    <location>
        <begin position="381"/>
        <end position="401"/>
    </location>
</feature>
<dbReference type="Proteomes" id="UP000663853">
    <property type="component" value="Unassembled WGS sequence"/>
</dbReference>
<proteinExistence type="predicted"/>
<feature type="compositionally biased region" description="Low complexity" evidence="1">
    <location>
        <begin position="328"/>
        <end position="338"/>
    </location>
</feature>
<organism evidence="2 3">
    <name type="scientific">Rhizoctonia solani</name>
    <dbReference type="NCBI Taxonomy" id="456999"/>
    <lineage>
        <taxon>Eukaryota</taxon>
        <taxon>Fungi</taxon>
        <taxon>Dikarya</taxon>
        <taxon>Basidiomycota</taxon>
        <taxon>Agaricomycotina</taxon>
        <taxon>Agaricomycetes</taxon>
        <taxon>Cantharellales</taxon>
        <taxon>Ceratobasidiaceae</taxon>
        <taxon>Rhizoctonia</taxon>
    </lineage>
</organism>
<name>A0A8H3D1E0_9AGAM</name>
<protein>
    <submittedName>
        <fullName evidence="2">Uncharacterized protein</fullName>
    </submittedName>
</protein>
<feature type="compositionally biased region" description="Basic and acidic residues" evidence="1">
    <location>
        <begin position="106"/>
        <end position="116"/>
    </location>
</feature>
<dbReference type="EMBL" id="CAJMXA010003591">
    <property type="protein sequence ID" value="CAE6505417.1"/>
    <property type="molecule type" value="Genomic_DNA"/>
</dbReference>
<evidence type="ECO:0000256" key="1">
    <source>
        <dbReference type="SAM" id="MobiDB-lite"/>
    </source>
</evidence>
<feature type="region of interest" description="Disordered" evidence="1">
    <location>
        <begin position="428"/>
        <end position="515"/>
    </location>
</feature>
<sequence>MSSLFLREAPSNPSATMSNPKTDKHNGDVFPSDDQTNRKSSHSTSSRSDIFSRLVKLVGLSEYRGSKAPATRREGDRTEGLVVIGGEKAHSPVTVELATGGIPTSKGERTLRRSSSDSRLSVSVTSEDGKGPDLSLIFGPAQAFNFDGGRSKNDRKSIRRKPKHAPLTEPVTPLTPIPELSNAFERASLIPDLSCVNISNFADQDALMETDSIRARAAIAMARAQLEHSRPAIYNRKLERSSNQMMMLPGEAEEYVASQSSRGRGKLSAQLAAQTKNETNHRTTDQTREDDFGAMRKAVGQSQAMVLTLMAAKEAISQRASSRKNHHSPLASSSISDPSKPKRPSQPFQGLYRAGDIPPTPPPSIPLPQPPPMPPNENLDTKPTTPKRGTSLRNEVISSGSAYKGLPTEYSTEDDMLKHIDVLMQSLADSSSNRTPEMDRRRPYSSLPSRRGRRSNENFVIDNARHEHSRKPIETLSNSTSYLGLRHRDLNRSQSSRSRPTPSSIPPVPALPRLATTSTPSLLGVAAPVPQPHHGVRVENLSVTEMNDDGMLDQCNFTLSSYNDFGELTHTTRVSYPRSLSHKPSPPVPSGHTEKYFQQFTSSSTSRHPTLPRSMKLGQYVEPSAAMPSSGRGVSTLLNKTSVSSVNAPSCPPGIISQGFLSAPSKVLPARARTPEPRRSVRLY</sequence>
<feature type="compositionally biased region" description="Basic and acidic residues" evidence="1">
    <location>
        <begin position="278"/>
        <end position="291"/>
    </location>
</feature>
<gene>
    <name evidence="2" type="ORF">RDB_LOCUS118613</name>
</gene>
<feature type="region of interest" description="Disordered" evidence="1">
    <location>
        <begin position="1"/>
        <end position="48"/>
    </location>
</feature>
<dbReference type="AlphaFoldDB" id="A0A8H3D1E0"/>